<name>A0A1A9V9S8_GLOAU</name>
<organism evidence="2 3">
    <name type="scientific">Glossina austeni</name>
    <name type="common">Savannah tsetse fly</name>
    <dbReference type="NCBI Taxonomy" id="7395"/>
    <lineage>
        <taxon>Eukaryota</taxon>
        <taxon>Metazoa</taxon>
        <taxon>Ecdysozoa</taxon>
        <taxon>Arthropoda</taxon>
        <taxon>Hexapoda</taxon>
        <taxon>Insecta</taxon>
        <taxon>Pterygota</taxon>
        <taxon>Neoptera</taxon>
        <taxon>Endopterygota</taxon>
        <taxon>Diptera</taxon>
        <taxon>Brachycera</taxon>
        <taxon>Muscomorpha</taxon>
        <taxon>Hippoboscoidea</taxon>
        <taxon>Glossinidae</taxon>
        <taxon>Glossina</taxon>
    </lineage>
</organism>
<dbReference type="Proteomes" id="UP000078200">
    <property type="component" value="Unassembled WGS sequence"/>
</dbReference>
<dbReference type="EnsemblMetazoa" id="GAUT030382-RA">
    <property type="protein sequence ID" value="GAUT030382-PA"/>
    <property type="gene ID" value="GAUT030382"/>
</dbReference>
<evidence type="ECO:0000313" key="2">
    <source>
        <dbReference type="EnsemblMetazoa" id="GAUT030382-PA"/>
    </source>
</evidence>
<sequence>MCNKFKLSGNSSRASSTTVRASRGRREPVKSKANKCKLGACSVRNDKANRARCKAVSNIVPMRLFNSRGVAGALELIVKLLKDCCTFVLMVKVEPPVLLVVADKFKSDRTSVTDEHQTGGSNILLPNRRTNNKTTGSDGVVSLNMFVM</sequence>
<keyword evidence="3" id="KW-1185">Reference proteome</keyword>
<feature type="region of interest" description="Disordered" evidence="1">
    <location>
        <begin position="1"/>
        <end position="29"/>
    </location>
</feature>
<feature type="compositionally biased region" description="Low complexity" evidence="1">
    <location>
        <begin position="11"/>
        <end position="21"/>
    </location>
</feature>
<accession>A0A1A9V9S8</accession>
<reference evidence="2" key="1">
    <citation type="submission" date="2020-05" db="UniProtKB">
        <authorList>
            <consortium name="EnsemblMetazoa"/>
        </authorList>
    </citation>
    <scope>IDENTIFICATION</scope>
    <source>
        <strain evidence="2">TTRI</strain>
    </source>
</reference>
<evidence type="ECO:0000256" key="1">
    <source>
        <dbReference type="SAM" id="MobiDB-lite"/>
    </source>
</evidence>
<protein>
    <submittedName>
        <fullName evidence="2">Uncharacterized protein</fullName>
    </submittedName>
</protein>
<proteinExistence type="predicted"/>
<feature type="region of interest" description="Disordered" evidence="1">
    <location>
        <begin position="110"/>
        <end position="136"/>
    </location>
</feature>
<dbReference type="VEuPathDB" id="VectorBase:GAUT030382"/>
<evidence type="ECO:0000313" key="3">
    <source>
        <dbReference type="Proteomes" id="UP000078200"/>
    </source>
</evidence>
<dbReference type="AlphaFoldDB" id="A0A1A9V9S8"/>